<dbReference type="InterPro" id="IPR000477">
    <property type="entry name" value="RT_dom"/>
</dbReference>
<evidence type="ECO:0000259" key="1">
    <source>
        <dbReference type="PROSITE" id="PS50878"/>
    </source>
</evidence>
<name>A0ABD1CQ20_CULPP</name>
<dbReference type="SUPFAM" id="SSF53098">
    <property type="entry name" value="Ribonuclease H-like"/>
    <property type="match status" value="1"/>
</dbReference>
<dbReference type="Proteomes" id="UP001562425">
    <property type="component" value="Unassembled WGS sequence"/>
</dbReference>
<feature type="domain" description="Reverse transcriptase" evidence="1">
    <location>
        <begin position="1"/>
        <end position="229"/>
    </location>
</feature>
<evidence type="ECO:0000313" key="2">
    <source>
        <dbReference type="EMBL" id="KAL1378345.1"/>
    </source>
</evidence>
<organism evidence="2 3">
    <name type="scientific">Culex pipiens pipiens</name>
    <name type="common">Northern house mosquito</name>
    <dbReference type="NCBI Taxonomy" id="38569"/>
    <lineage>
        <taxon>Eukaryota</taxon>
        <taxon>Metazoa</taxon>
        <taxon>Ecdysozoa</taxon>
        <taxon>Arthropoda</taxon>
        <taxon>Hexapoda</taxon>
        <taxon>Insecta</taxon>
        <taxon>Pterygota</taxon>
        <taxon>Neoptera</taxon>
        <taxon>Endopterygota</taxon>
        <taxon>Diptera</taxon>
        <taxon>Nematocera</taxon>
        <taxon>Culicoidea</taxon>
        <taxon>Culicidae</taxon>
        <taxon>Culicinae</taxon>
        <taxon>Culicini</taxon>
        <taxon>Culex</taxon>
        <taxon>Culex</taxon>
    </lineage>
</organism>
<dbReference type="InterPro" id="IPR036397">
    <property type="entry name" value="RNaseH_sf"/>
</dbReference>
<dbReference type="Gene3D" id="3.30.420.10">
    <property type="entry name" value="Ribonuclease H-like superfamily/Ribonuclease H"/>
    <property type="match status" value="1"/>
</dbReference>
<accession>A0ABD1CQ20</accession>
<sequence>MINRRLMDTLEERNVFGQHQAAFRKGRQTLDTLASIESYGKNAIATKKHAEFLFLDIEKAYDRTWRRLILEGLAKARIGGHMASFCSRFLEDRRFRVHFNGEVSSLKVLQNGVPQGSVLAVTFFLLAIDSIRQYIDRDVFLELFADDITLGVSDVNVRRARQKLQTVVNAIARWSKETGFKVAISKTAAMHVCFKRFHAKKQPTLKLENQEVEFVGSHKVLGVWLDYRLSFKRHLAKTKAECRRGLNLMRCLGKTKFGADRVTMIHLIRATLLPKLLYGIPITSGAGESEYMKLAPVYHEAIRLATGAYRSSPIDSILADSGLLPFNFLVDEHLILYSTRQLARNRINRNYPVALRARTTATKLNVNMSQVIVADAPAPNDWVLKRGTCRADRFGCEPPAVQRAVFRQTVGELYPNHAQIFTDGSLNETGGVGCGVYSSSTSRSITLPSQLTIFSAEAYAILEAIELAKRNPHQTVIFSDSFVTLSNSAGSQHTVILTVMKKRTS</sequence>
<dbReference type="InterPro" id="IPR012337">
    <property type="entry name" value="RNaseH-like_sf"/>
</dbReference>
<evidence type="ECO:0000313" key="3">
    <source>
        <dbReference type="Proteomes" id="UP001562425"/>
    </source>
</evidence>
<dbReference type="PANTHER" id="PTHR36688:SF1">
    <property type="entry name" value="ENDONUCLEASE_EXONUCLEASE_PHOSPHATASE DOMAIN-CONTAINING PROTEIN"/>
    <property type="match status" value="1"/>
</dbReference>
<gene>
    <name evidence="2" type="ORF">pipiens_015641</name>
</gene>
<dbReference type="PANTHER" id="PTHR36688">
    <property type="entry name" value="ENDO/EXONUCLEASE/PHOSPHATASE DOMAIN-CONTAINING PROTEIN"/>
    <property type="match status" value="1"/>
</dbReference>
<dbReference type="Pfam" id="PF00078">
    <property type="entry name" value="RVT_1"/>
    <property type="match status" value="1"/>
</dbReference>
<dbReference type="CDD" id="cd01650">
    <property type="entry name" value="RT_nLTR_like"/>
    <property type="match status" value="1"/>
</dbReference>
<dbReference type="EMBL" id="JBEHCU010010360">
    <property type="protein sequence ID" value="KAL1378345.1"/>
    <property type="molecule type" value="Genomic_DNA"/>
</dbReference>
<keyword evidence="3" id="KW-1185">Reference proteome</keyword>
<protein>
    <recommendedName>
        <fullName evidence="1">Reverse transcriptase domain-containing protein</fullName>
    </recommendedName>
</protein>
<dbReference type="InterPro" id="IPR052560">
    <property type="entry name" value="RdDP_mobile_element"/>
</dbReference>
<comment type="caution">
    <text evidence="2">The sequence shown here is derived from an EMBL/GenBank/DDBJ whole genome shotgun (WGS) entry which is preliminary data.</text>
</comment>
<proteinExistence type="predicted"/>
<dbReference type="AlphaFoldDB" id="A0ABD1CQ20"/>
<dbReference type="PROSITE" id="PS50878">
    <property type="entry name" value="RT_POL"/>
    <property type="match status" value="1"/>
</dbReference>
<reference evidence="2 3" key="1">
    <citation type="submission" date="2024-05" db="EMBL/GenBank/DDBJ databases">
        <title>Culex pipiens pipiens assembly and annotation.</title>
        <authorList>
            <person name="Alout H."/>
            <person name="Durand T."/>
        </authorList>
    </citation>
    <scope>NUCLEOTIDE SEQUENCE [LARGE SCALE GENOMIC DNA]</scope>
    <source>
        <strain evidence="2">HA-2024</strain>
        <tissue evidence="2">Whole body</tissue>
    </source>
</reference>